<keyword evidence="1" id="KW-0880">Kelch repeat</keyword>
<name>A0ABQ9YM91_9EUKA</name>
<dbReference type="PANTHER" id="PTHR46093">
    <property type="entry name" value="ACYL-COA-BINDING DOMAIN-CONTAINING PROTEIN 5"/>
    <property type="match status" value="1"/>
</dbReference>
<dbReference type="SMART" id="SM00612">
    <property type="entry name" value="Kelch"/>
    <property type="match status" value="4"/>
</dbReference>
<dbReference type="InterPro" id="IPR011333">
    <property type="entry name" value="SKP1/BTB/POZ_sf"/>
</dbReference>
<keyword evidence="3" id="KW-0808">Transferase</keyword>
<dbReference type="InterPro" id="IPR006652">
    <property type="entry name" value="Kelch_1"/>
</dbReference>
<gene>
    <name evidence="3" type="ORF">BLNAU_91</name>
</gene>
<dbReference type="EC" id="2.7.11.1" evidence="3"/>
<comment type="caution">
    <text evidence="3">The sequence shown here is derived from an EMBL/GenBank/DDBJ whole genome shotgun (WGS) entry which is preliminary data.</text>
</comment>
<keyword evidence="3" id="KW-0418">Kinase</keyword>
<keyword evidence="4" id="KW-1185">Reference proteome</keyword>
<dbReference type="InterPro" id="IPR015915">
    <property type="entry name" value="Kelch-typ_b-propeller"/>
</dbReference>
<dbReference type="GO" id="GO:0004674">
    <property type="term" value="F:protein serine/threonine kinase activity"/>
    <property type="evidence" value="ECO:0007669"/>
    <property type="project" value="UniProtKB-EC"/>
</dbReference>
<evidence type="ECO:0000256" key="1">
    <source>
        <dbReference type="ARBA" id="ARBA00022441"/>
    </source>
</evidence>
<sequence>MTSSLAAKSFVILPTKGVSPPQMAGPSINVYGDDLYVFGGDLGQDFNNELYKYNFTFNTWTRIPVAGCIPAARSSHEACIYGDELFIYGGGGDFELVFGTISAFSFETYTWRRVVPAPAQKIPKARRNHASVLRGSKMYIFGGTDGHNRMQDTWFYDFETNLWTEIKETGGQPPAREMHSLVVYRNSMYLFGGLGDEILGDMWQFNFESNQWSEVLTIKPATPRYRHSAVVNGPSMFIFGGQDSMNRLNDIQMYCFSLHSWMPEKQVTTISARTQHRCVMYQGDMYCFGGHDGMSSLNELGRYSFAASSTVRNTLGQAFIDTSDCQICSETKAFPVHSALITARFPALLPYLSPKSSQPQQPFVPTNPIPLANNVIDALLVYIKTDTLPTEGLETQAIISLLSFAEETKSIKLKLFCADYLSEIDLTSLVNLGEVLVAAKKFGLVQLERKALQKFISLIPYSLSCMIHFPDDVLKYYSVLIGRLIAADSTLDVRDVGVGELFEKDQKKLADFARETRKFGGL</sequence>
<dbReference type="Gene3D" id="3.30.710.10">
    <property type="entry name" value="Potassium Channel Kv1.1, Chain A"/>
    <property type="match status" value="1"/>
</dbReference>
<dbReference type="Pfam" id="PF24681">
    <property type="entry name" value="Kelch_KLHDC2_KLHL20_DRC7"/>
    <property type="match status" value="2"/>
</dbReference>
<evidence type="ECO:0000256" key="2">
    <source>
        <dbReference type="ARBA" id="ARBA00022737"/>
    </source>
</evidence>
<reference evidence="3 4" key="1">
    <citation type="journal article" date="2022" name="bioRxiv">
        <title>Genomics of Preaxostyla Flagellates Illuminates Evolutionary Transitions and the Path Towards Mitochondrial Loss.</title>
        <authorList>
            <person name="Novak L.V.F."/>
            <person name="Treitli S.C."/>
            <person name="Pyrih J."/>
            <person name="Halakuc P."/>
            <person name="Pipaliya S.V."/>
            <person name="Vacek V."/>
            <person name="Brzon O."/>
            <person name="Soukal P."/>
            <person name="Eme L."/>
            <person name="Dacks J.B."/>
            <person name="Karnkowska A."/>
            <person name="Elias M."/>
            <person name="Hampl V."/>
        </authorList>
    </citation>
    <scope>NUCLEOTIDE SEQUENCE [LARGE SCALE GENOMIC DNA]</scope>
    <source>
        <strain evidence="3">NAU3</strain>
        <tissue evidence="3">Gut</tissue>
    </source>
</reference>
<dbReference type="PANTHER" id="PTHR46093:SF18">
    <property type="entry name" value="FIBRONECTIN TYPE-III DOMAIN-CONTAINING PROTEIN"/>
    <property type="match status" value="1"/>
</dbReference>
<evidence type="ECO:0000313" key="3">
    <source>
        <dbReference type="EMBL" id="KAK2964791.1"/>
    </source>
</evidence>
<protein>
    <submittedName>
        <fullName evidence="3">Actin-fragmin kinase</fullName>
        <ecNumber evidence="3">2.7.11.1</ecNumber>
    </submittedName>
</protein>
<evidence type="ECO:0000313" key="4">
    <source>
        <dbReference type="Proteomes" id="UP001281761"/>
    </source>
</evidence>
<keyword evidence="2" id="KW-0677">Repeat</keyword>
<organism evidence="3 4">
    <name type="scientific">Blattamonas nauphoetae</name>
    <dbReference type="NCBI Taxonomy" id="2049346"/>
    <lineage>
        <taxon>Eukaryota</taxon>
        <taxon>Metamonada</taxon>
        <taxon>Preaxostyla</taxon>
        <taxon>Oxymonadida</taxon>
        <taxon>Blattamonas</taxon>
    </lineage>
</organism>
<dbReference type="Proteomes" id="UP001281761">
    <property type="component" value="Unassembled WGS sequence"/>
</dbReference>
<dbReference type="Gene3D" id="2.120.10.80">
    <property type="entry name" value="Kelch-type beta propeller"/>
    <property type="match status" value="2"/>
</dbReference>
<dbReference type="EMBL" id="JARBJD010000001">
    <property type="protein sequence ID" value="KAK2964791.1"/>
    <property type="molecule type" value="Genomic_DNA"/>
</dbReference>
<accession>A0ABQ9YM91</accession>
<proteinExistence type="predicted"/>
<dbReference type="SUPFAM" id="SSF117281">
    <property type="entry name" value="Kelch motif"/>
    <property type="match status" value="1"/>
</dbReference>